<dbReference type="PANTHER" id="PTHR10846:SF8">
    <property type="entry name" value="INNER MEMBRANE PROTEIN YRBG"/>
    <property type="match status" value="1"/>
</dbReference>
<evidence type="ECO:0000313" key="7">
    <source>
        <dbReference type="EMBL" id="KGP93232.1"/>
    </source>
</evidence>
<dbReference type="InterPro" id="IPR004837">
    <property type="entry name" value="NaCa_Exmemb"/>
</dbReference>
<dbReference type="GO" id="GO:0005262">
    <property type="term" value="F:calcium channel activity"/>
    <property type="evidence" value="ECO:0007669"/>
    <property type="project" value="TreeGrafter"/>
</dbReference>
<accession>A0A0A2UY63</accession>
<dbReference type="Pfam" id="PF01699">
    <property type="entry name" value="Na_Ca_ex"/>
    <property type="match status" value="2"/>
</dbReference>
<dbReference type="OrthoDB" id="9794225at2"/>
<feature type="transmembrane region" description="Helical" evidence="5">
    <location>
        <begin position="100"/>
        <end position="121"/>
    </location>
</feature>
<dbReference type="GO" id="GO:0006874">
    <property type="term" value="P:intracellular calcium ion homeostasis"/>
    <property type="evidence" value="ECO:0007669"/>
    <property type="project" value="TreeGrafter"/>
</dbReference>
<dbReference type="Gene3D" id="1.20.1420.30">
    <property type="entry name" value="NCX, central ion-binding region"/>
    <property type="match status" value="1"/>
</dbReference>
<feature type="transmembrane region" description="Helical" evidence="5">
    <location>
        <begin position="6"/>
        <end position="26"/>
    </location>
</feature>
<feature type="domain" description="Sodium/calcium exchanger membrane region" evidence="6">
    <location>
        <begin position="179"/>
        <end position="326"/>
    </location>
</feature>
<evidence type="ECO:0000256" key="5">
    <source>
        <dbReference type="SAM" id="Phobius"/>
    </source>
</evidence>
<feature type="transmembrane region" description="Helical" evidence="5">
    <location>
        <begin position="38"/>
        <end position="60"/>
    </location>
</feature>
<dbReference type="GO" id="GO:0005886">
    <property type="term" value="C:plasma membrane"/>
    <property type="evidence" value="ECO:0007669"/>
    <property type="project" value="TreeGrafter"/>
</dbReference>
<feature type="domain" description="Sodium/calcium exchanger membrane region" evidence="6">
    <location>
        <begin position="3"/>
        <end position="143"/>
    </location>
</feature>
<dbReference type="AlphaFoldDB" id="A0A0A2UY63"/>
<organism evidence="7 8">
    <name type="scientific">Pontibacillus chungwhensis BH030062</name>
    <dbReference type="NCBI Taxonomy" id="1385513"/>
    <lineage>
        <taxon>Bacteria</taxon>
        <taxon>Bacillati</taxon>
        <taxon>Bacillota</taxon>
        <taxon>Bacilli</taxon>
        <taxon>Bacillales</taxon>
        <taxon>Bacillaceae</taxon>
        <taxon>Pontibacillus</taxon>
    </lineage>
</organism>
<dbReference type="InterPro" id="IPR044880">
    <property type="entry name" value="NCX_ion-bd_dom_sf"/>
</dbReference>
<feature type="transmembrane region" description="Helical" evidence="5">
    <location>
        <begin position="278"/>
        <end position="298"/>
    </location>
</feature>
<name>A0A0A2UY63_9BACI</name>
<evidence type="ECO:0000313" key="8">
    <source>
        <dbReference type="Proteomes" id="UP000030153"/>
    </source>
</evidence>
<proteinExistence type="predicted"/>
<sequence length="332" mass="35716">MTYILFTIAAIITFLLAVNLSTYADIIEKKSAATGAMIGLLLGAATSLPEITTSITAVTIDNPDLALGNLLGSNLFNVLILALFDLYYRRSRLLRYSTNEHAATAGLGLLMSMIILLSFIISLPYSIWGVGLDSIILIAFYLIGIKIISEFTSNEVESPVEEANARHQQRIKDTSLNQAILYFALAAIGTILAGSLLTVTGDRIAQISGLGSTFVGSLLIAASTSLPEAVSSFIAIRLRNYSLMMNGILGSNLFNLLILAGTDIFFRDGPLLQAGNEAHVYSITGSMLLIAITLYAILRKKSANSLTYVIPSTLIVLIYLASSYLIYTHSTI</sequence>
<feature type="transmembrane region" description="Helical" evidence="5">
    <location>
        <begin position="179"/>
        <end position="198"/>
    </location>
</feature>
<protein>
    <submittedName>
        <fullName evidence="7">Cation transporter</fullName>
    </submittedName>
</protein>
<comment type="subcellular location">
    <subcellularLocation>
        <location evidence="1">Membrane</location>
        <topology evidence="1">Multi-pass membrane protein</topology>
    </subcellularLocation>
</comment>
<keyword evidence="2 5" id="KW-0812">Transmembrane</keyword>
<dbReference type="eggNOG" id="COG0530">
    <property type="taxonomic scope" value="Bacteria"/>
</dbReference>
<evidence type="ECO:0000256" key="4">
    <source>
        <dbReference type="ARBA" id="ARBA00023136"/>
    </source>
</evidence>
<keyword evidence="4 5" id="KW-0472">Membrane</keyword>
<dbReference type="Proteomes" id="UP000030153">
    <property type="component" value="Unassembled WGS sequence"/>
</dbReference>
<feature type="transmembrane region" description="Helical" evidence="5">
    <location>
        <begin position="127"/>
        <end position="148"/>
    </location>
</feature>
<evidence type="ECO:0000256" key="2">
    <source>
        <dbReference type="ARBA" id="ARBA00022692"/>
    </source>
</evidence>
<dbReference type="STRING" id="1385513.N780_13105"/>
<keyword evidence="8" id="KW-1185">Reference proteome</keyword>
<evidence type="ECO:0000256" key="1">
    <source>
        <dbReference type="ARBA" id="ARBA00004141"/>
    </source>
</evidence>
<dbReference type="PANTHER" id="PTHR10846">
    <property type="entry name" value="SODIUM/POTASSIUM/CALCIUM EXCHANGER"/>
    <property type="match status" value="1"/>
</dbReference>
<dbReference type="GO" id="GO:0008273">
    <property type="term" value="F:calcium, potassium:sodium antiporter activity"/>
    <property type="evidence" value="ECO:0007669"/>
    <property type="project" value="TreeGrafter"/>
</dbReference>
<dbReference type="RefSeq" id="WP_036779660.1">
    <property type="nucleotide sequence ID" value="NZ_AVBG01000001.1"/>
</dbReference>
<evidence type="ECO:0000259" key="6">
    <source>
        <dbReference type="Pfam" id="PF01699"/>
    </source>
</evidence>
<reference evidence="7 8" key="1">
    <citation type="submission" date="2013-08" db="EMBL/GenBank/DDBJ databases">
        <title>Genome of Pontibacillus chungwhensis.</title>
        <authorList>
            <person name="Wang Q."/>
            <person name="Wang G."/>
        </authorList>
    </citation>
    <scope>NUCLEOTIDE SEQUENCE [LARGE SCALE GENOMIC DNA]</scope>
    <source>
        <strain evidence="7 8">BH030062</strain>
    </source>
</reference>
<evidence type="ECO:0000256" key="3">
    <source>
        <dbReference type="ARBA" id="ARBA00022989"/>
    </source>
</evidence>
<feature type="transmembrane region" description="Helical" evidence="5">
    <location>
        <begin position="305"/>
        <end position="327"/>
    </location>
</feature>
<gene>
    <name evidence="7" type="ORF">N780_13105</name>
</gene>
<comment type="caution">
    <text evidence="7">The sequence shown here is derived from an EMBL/GenBank/DDBJ whole genome shotgun (WGS) entry which is preliminary data.</text>
</comment>
<dbReference type="EMBL" id="AVBG01000001">
    <property type="protein sequence ID" value="KGP93232.1"/>
    <property type="molecule type" value="Genomic_DNA"/>
</dbReference>
<feature type="transmembrane region" description="Helical" evidence="5">
    <location>
        <begin position="66"/>
        <end position="88"/>
    </location>
</feature>
<dbReference type="InterPro" id="IPR004481">
    <property type="entry name" value="K/Na/Ca-exchanger"/>
</dbReference>
<keyword evidence="3 5" id="KW-1133">Transmembrane helix</keyword>
<feature type="transmembrane region" description="Helical" evidence="5">
    <location>
        <begin position="243"/>
        <end position="266"/>
    </location>
</feature>